<dbReference type="Gene3D" id="1.25.40.390">
    <property type="match status" value="1"/>
</dbReference>
<evidence type="ECO:0000313" key="2">
    <source>
        <dbReference type="Proteomes" id="UP000260823"/>
    </source>
</evidence>
<gene>
    <name evidence="1" type="ORF">DYU05_00920</name>
</gene>
<name>A0A3E2NT84_9SPHI</name>
<dbReference type="EMBL" id="QWDE01000001">
    <property type="protein sequence ID" value="RFZ84223.1"/>
    <property type="molecule type" value="Genomic_DNA"/>
</dbReference>
<evidence type="ECO:0000313" key="1">
    <source>
        <dbReference type="EMBL" id="RFZ84223.1"/>
    </source>
</evidence>
<reference evidence="1 2" key="1">
    <citation type="submission" date="2018-08" db="EMBL/GenBank/DDBJ databases">
        <title>Mucilaginibacter terrae sp. nov., isolated from manganese diggings.</title>
        <authorList>
            <person name="Huang Y."/>
            <person name="Zhou Z."/>
        </authorList>
    </citation>
    <scope>NUCLEOTIDE SEQUENCE [LARGE SCALE GENOMIC DNA]</scope>
    <source>
        <strain evidence="1 2">ZH6</strain>
    </source>
</reference>
<keyword evidence="2" id="KW-1185">Reference proteome</keyword>
<keyword evidence="1" id="KW-0449">Lipoprotein</keyword>
<dbReference type="Proteomes" id="UP000260823">
    <property type="component" value="Unassembled WGS sequence"/>
</dbReference>
<proteinExistence type="predicted"/>
<sequence length="532" mass="58813">MKKTLKLYILPVAVLLSVTGCKKSFDELTKNTNKPNNVSAALLLNGVENSIAELPDGQKEVVDQYYLYNYDYYGNNRYDFGGGDDYYTTLKNVLAMEKQAAASGGAAINPYEALGKFFKAYLFTKMSLEMGDVPMTEALQGLDNLAPKYDSQKAVFKQSLDWLESANSDLGQMIAKPNDFGTGEGAVLKNDFYYSNDLSKWQKAVNALRIRLLVQLSKKTSDADLNITAQFANIIGNPSKYPLMTSSADNLQYVFVSPSNYYPQNPNNFGQSGSRKNMSSTYVGLLTSLKDPRVFVTAEPVRDLVDNKKQSATDFASFVGADAGLDQGVMYNNAGLQQYSFLNRKYFYSTYTGEPSIQIGYPELMFNVAEGINRGWAAGNAETWYQAGIKASMASYGIPENGTFTAYFYRPGSTSVTASGNYDTFPINFSFADYYNQSAVKYAAGTDGLTKILKQKYAALFRHSGLESYFTYRRTGVPTFTTGPGTGNGNRIAQRYQYPSAERTANRANYQAALDAQFGGNDDINGLMWILK</sequence>
<dbReference type="OrthoDB" id="9766256at2"/>
<dbReference type="InterPro" id="IPR041662">
    <property type="entry name" value="SusD-like_2"/>
</dbReference>
<dbReference type="PROSITE" id="PS51257">
    <property type="entry name" value="PROKAR_LIPOPROTEIN"/>
    <property type="match status" value="1"/>
</dbReference>
<dbReference type="InterPro" id="IPR011990">
    <property type="entry name" value="TPR-like_helical_dom_sf"/>
</dbReference>
<dbReference type="RefSeq" id="WP_117381113.1">
    <property type="nucleotide sequence ID" value="NZ_QWDE01000001.1"/>
</dbReference>
<accession>A0A3E2NT84</accession>
<dbReference type="Pfam" id="PF12771">
    <property type="entry name" value="SusD-like_2"/>
    <property type="match status" value="1"/>
</dbReference>
<dbReference type="AlphaFoldDB" id="A0A3E2NT84"/>
<protein>
    <submittedName>
        <fullName evidence="1">SusD/RagB family nutrient-binding outer membrane lipoprotein</fullName>
    </submittedName>
</protein>
<dbReference type="SUPFAM" id="SSF48452">
    <property type="entry name" value="TPR-like"/>
    <property type="match status" value="1"/>
</dbReference>
<comment type="caution">
    <text evidence="1">The sequence shown here is derived from an EMBL/GenBank/DDBJ whole genome shotgun (WGS) entry which is preliminary data.</text>
</comment>
<organism evidence="1 2">
    <name type="scientific">Mucilaginibacter terrenus</name>
    <dbReference type="NCBI Taxonomy" id="2482727"/>
    <lineage>
        <taxon>Bacteria</taxon>
        <taxon>Pseudomonadati</taxon>
        <taxon>Bacteroidota</taxon>
        <taxon>Sphingobacteriia</taxon>
        <taxon>Sphingobacteriales</taxon>
        <taxon>Sphingobacteriaceae</taxon>
        <taxon>Mucilaginibacter</taxon>
    </lineage>
</organism>